<gene>
    <name evidence="3" type="ORF">ACFO7V_08730</name>
</gene>
<dbReference type="InterPro" id="IPR018357">
    <property type="entry name" value="Hexapep_transf_CS"/>
</dbReference>
<dbReference type="Pfam" id="PF00132">
    <property type="entry name" value="Hexapep"/>
    <property type="match status" value="1"/>
</dbReference>
<dbReference type="InterPro" id="IPR050179">
    <property type="entry name" value="Trans_hexapeptide_repeat"/>
</dbReference>
<keyword evidence="3" id="KW-0012">Acyltransferase</keyword>
<dbReference type="Gene3D" id="2.160.10.10">
    <property type="entry name" value="Hexapeptide repeat proteins"/>
    <property type="match status" value="1"/>
</dbReference>
<dbReference type="EC" id="2.3.1.-" evidence="3"/>
<dbReference type="InterPro" id="IPR001451">
    <property type="entry name" value="Hexapep"/>
</dbReference>
<keyword evidence="1 3" id="KW-0808">Transferase</keyword>
<dbReference type="GO" id="GO:0016746">
    <property type="term" value="F:acyltransferase activity"/>
    <property type="evidence" value="ECO:0007669"/>
    <property type="project" value="UniProtKB-KW"/>
</dbReference>
<accession>A0ABV9MJW4</accession>
<sequence>MSARSVAVDNLLHMRISISDLRPLLVQGRIFVAQGTKNIEQSGLGFPDDTEIRVQVGLRIEPYTTYWNKSAKNIVTMGAFSYTHSVLPLNFEVGRYSSIAKGLKFMGAKHPVEWVSTSPVFYNQQALVATYQQDHQAGIPAQEFDASKGRVFIGNDVWIGENVTLGHGISIGDGAVIASNAVVTKDVEPFSIVGGIPAQKIRDRFEPQVIRSLQETRWWDYAPELVASSDVTSPEKFAQSLNRQIESGTVQPYRPDALGYSEFESALGS</sequence>
<dbReference type="PROSITE" id="PS00101">
    <property type="entry name" value="HEXAPEP_TRANSFERASES"/>
    <property type="match status" value="1"/>
</dbReference>
<dbReference type="CDD" id="cd03349">
    <property type="entry name" value="LbH_XAT"/>
    <property type="match status" value="1"/>
</dbReference>
<evidence type="ECO:0000256" key="2">
    <source>
        <dbReference type="ARBA" id="ARBA00022737"/>
    </source>
</evidence>
<dbReference type="PANTHER" id="PTHR43300">
    <property type="entry name" value="ACETYLTRANSFERASE"/>
    <property type="match status" value="1"/>
</dbReference>
<keyword evidence="4" id="KW-1185">Reference proteome</keyword>
<dbReference type="SUPFAM" id="SSF51161">
    <property type="entry name" value="Trimeric LpxA-like enzymes"/>
    <property type="match status" value="1"/>
</dbReference>
<evidence type="ECO:0000256" key="1">
    <source>
        <dbReference type="ARBA" id="ARBA00022679"/>
    </source>
</evidence>
<dbReference type="Proteomes" id="UP001595884">
    <property type="component" value="Unassembled WGS sequence"/>
</dbReference>
<evidence type="ECO:0000313" key="3">
    <source>
        <dbReference type="EMBL" id="MFC4716222.1"/>
    </source>
</evidence>
<reference evidence="4" key="1">
    <citation type="journal article" date="2019" name="Int. J. Syst. Evol. Microbiol.">
        <title>The Global Catalogue of Microorganisms (GCM) 10K type strain sequencing project: providing services to taxonomists for standard genome sequencing and annotation.</title>
        <authorList>
            <consortium name="The Broad Institute Genomics Platform"/>
            <consortium name="The Broad Institute Genome Sequencing Center for Infectious Disease"/>
            <person name="Wu L."/>
            <person name="Ma J."/>
        </authorList>
    </citation>
    <scope>NUCLEOTIDE SEQUENCE [LARGE SCALE GENOMIC DNA]</scope>
    <source>
        <strain evidence="4">CGMCC 1.12849</strain>
    </source>
</reference>
<evidence type="ECO:0000313" key="4">
    <source>
        <dbReference type="Proteomes" id="UP001595884"/>
    </source>
</evidence>
<dbReference type="EMBL" id="JBHSHE010000037">
    <property type="protein sequence ID" value="MFC4716222.1"/>
    <property type="molecule type" value="Genomic_DNA"/>
</dbReference>
<dbReference type="RefSeq" id="WP_346060123.1">
    <property type="nucleotide sequence ID" value="NZ_BAAAVQ010000073.1"/>
</dbReference>
<name>A0ABV9MJW4_9MICC</name>
<dbReference type="PANTHER" id="PTHR43300:SF11">
    <property type="entry name" value="ACETYLTRANSFERASE RV3034C-RELATED"/>
    <property type="match status" value="1"/>
</dbReference>
<organism evidence="3 4">
    <name type="scientific">Glutamicibacter bergerei</name>
    <dbReference type="NCBI Taxonomy" id="256702"/>
    <lineage>
        <taxon>Bacteria</taxon>
        <taxon>Bacillati</taxon>
        <taxon>Actinomycetota</taxon>
        <taxon>Actinomycetes</taxon>
        <taxon>Micrococcales</taxon>
        <taxon>Micrococcaceae</taxon>
        <taxon>Glutamicibacter</taxon>
    </lineage>
</organism>
<keyword evidence="2" id="KW-0677">Repeat</keyword>
<dbReference type="InterPro" id="IPR011004">
    <property type="entry name" value="Trimer_LpxA-like_sf"/>
</dbReference>
<proteinExistence type="predicted"/>
<protein>
    <submittedName>
        <fullName evidence="3">CatB-related O-acetyltransferase</fullName>
        <ecNumber evidence="3">2.3.1.-</ecNumber>
    </submittedName>
</protein>
<comment type="caution">
    <text evidence="3">The sequence shown here is derived from an EMBL/GenBank/DDBJ whole genome shotgun (WGS) entry which is preliminary data.</text>
</comment>